<name>A0A9D2VXT8_9FIRM</name>
<evidence type="ECO:0000313" key="2">
    <source>
        <dbReference type="EMBL" id="HJH49750.1"/>
    </source>
</evidence>
<protein>
    <submittedName>
        <fullName evidence="2">Uncharacterized protein</fullName>
    </submittedName>
</protein>
<accession>A0A9D2VXT8</accession>
<dbReference type="OrthoDB" id="9783125at2"/>
<proteinExistence type="predicted"/>
<dbReference type="AlphaFoldDB" id="A0A9D2VXT8"/>
<evidence type="ECO:0000256" key="1">
    <source>
        <dbReference type="SAM" id="Phobius"/>
    </source>
</evidence>
<keyword evidence="1" id="KW-1133">Transmembrane helix</keyword>
<dbReference type="EMBL" id="DYXE01000050">
    <property type="protein sequence ID" value="HJH49750.1"/>
    <property type="molecule type" value="Genomic_DNA"/>
</dbReference>
<feature type="transmembrane region" description="Helical" evidence="1">
    <location>
        <begin position="18"/>
        <end position="38"/>
    </location>
</feature>
<gene>
    <name evidence="2" type="ORF">K8V39_05735</name>
</gene>
<reference evidence="2" key="1">
    <citation type="journal article" date="2021" name="PeerJ">
        <title>Extensive microbial diversity within the chicken gut microbiome revealed by metagenomics and culture.</title>
        <authorList>
            <person name="Gilroy R."/>
            <person name="Ravi A."/>
            <person name="Getino M."/>
            <person name="Pursley I."/>
            <person name="Horton D.L."/>
            <person name="Alikhan N.F."/>
            <person name="Baker D."/>
            <person name="Gharbi K."/>
            <person name="Hall N."/>
            <person name="Watson M."/>
            <person name="Adriaenssens E.M."/>
            <person name="Foster-Nyarko E."/>
            <person name="Jarju S."/>
            <person name="Secka A."/>
            <person name="Antonio M."/>
            <person name="Oren A."/>
            <person name="Chaudhuri R.R."/>
            <person name="La Ragione R."/>
            <person name="Hildebrand F."/>
            <person name="Pallen M.J."/>
        </authorList>
    </citation>
    <scope>NUCLEOTIDE SEQUENCE</scope>
    <source>
        <strain evidence="2">USAMLcec4-12693</strain>
    </source>
</reference>
<evidence type="ECO:0000313" key="3">
    <source>
        <dbReference type="Proteomes" id="UP000813420"/>
    </source>
</evidence>
<reference evidence="2" key="2">
    <citation type="submission" date="2021-09" db="EMBL/GenBank/DDBJ databases">
        <authorList>
            <person name="Gilroy R."/>
        </authorList>
    </citation>
    <scope>NUCLEOTIDE SEQUENCE</scope>
    <source>
        <strain evidence="2">USAMLcec4-12693</strain>
    </source>
</reference>
<keyword evidence="1" id="KW-0812">Transmembrane</keyword>
<dbReference type="Proteomes" id="UP000813420">
    <property type="component" value="Unassembled WGS sequence"/>
</dbReference>
<keyword evidence="1" id="KW-0472">Membrane</keyword>
<dbReference type="RefSeq" id="WP_070089161.1">
    <property type="nucleotide sequence ID" value="NZ_CABMJS010000018.1"/>
</dbReference>
<organism evidence="2 3">
    <name type="scientific">Merdimonas faecis</name>
    <dbReference type="NCBI Taxonomy" id="1653435"/>
    <lineage>
        <taxon>Bacteria</taxon>
        <taxon>Bacillati</taxon>
        <taxon>Bacillota</taxon>
        <taxon>Clostridia</taxon>
        <taxon>Lachnospirales</taxon>
        <taxon>Lachnospiraceae</taxon>
        <taxon>Merdimonas</taxon>
    </lineage>
</organism>
<comment type="caution">
    <text evidence="2">The sequence shown here is derived from an EMBL/GenBank/DDBJ whole genome shotgun (WGS) entry which is preliminary data.</text>
</comment>
<sequence length="190" mass="21414">MKIEKGQPGYIKARKFRYLVYAIAEFAIVIAVFVLGYMQTGTKLNLMTVLAVVGCLPAAKMLVEFITMAPHKSISPERFKELEEKAGLLTRAYDLIITSTEKVMPVEAVIISGHVVCGYASSPKTDETVLSRHIKTILKNNRYDKMTVKIFHDYHAFLARVEGMSNIAAVQKPDRRHDKRVRDIILAISM</sequence>